<evidence type="ECO:0000256" key="5">
    <source>
        <dbReference type="SAM" id="SignalP"/>
    </source>
</evidence>
<dbReference type="PANTHER" id="PTHR33021:SF496">
    <property type="entry name" value="OS08G0482700 PROTEIN"/>
    <property type="match status" value="1"/>
</dbReference>
<reference evidence="7" key="1">
    <citation type="submission" date="2019-09" db="EMBL/GenBank/DDBJ databases">
        <title>Draft genome information of white flower Hibiscus syriacus.</title>
        <authorList>
            <person name="Kim Y.-M."/>
        </authorList>
    </citation>
    <scope>NUCLEOTIDE SEQUENCE [LARGE SCALE GENOMIC DNA]</scope>
    <source>
        <strain evidence="7">YM2019G1</strain>
    </source>
</reference>
<evidence type="ECO:0000256" key="1">
    <source>
        <dbReference type="ARBA" id="ARBA00022723"/>
    </source>
</evidence>
<dbReference type="PANTHER" id="PTHR33021">
    <property type="entry name" value="BLUE COPPER PROTEIN"/>
    <property type="match status" value="1"/>
</dbReference>
<feature type="region of interest" description="Disordered" evidence="4">
    <location>
        <begin position="129"/>
        <end position="152"/>
    </location>
</feature>
<dbReference type="AlphaFoldDB" id="A0A6A2WVT6"/>
<evidence type="ECO:0000256" key="2">
    <source>
        <dbReference type="ARBA" id="ARBA00023008"/>
    </source>
</evidence>
<dbReference type="Proteomes" id="UP000436088">
    <property type="component" value="Unassembled WGS sequence"/>
</dbReference>
<dbReference type="SUPFAM" id="SSF49503">
    <property type="entry name" value="Cupredoxins"/>
    <property type="match status" value="1"/>
</dbReference>
<dbReference type="Pfam" id="PF02298">
    <property type="entry name" value="Cu_bind_like"/>
    <property type="match status" value="1"/>
</dbReference>
<name>A0A6A2WVT6_HIBSY</name>
<protein>
    <submittedName>
        <fullName evidence="7">Early nodulin 16</fullName>
    </submittedName>
</protein>
<evidence type="ECO:0000313" key="7">
    <source>
        <dbReference type="EMBL" id="KAE8665361.1"/>
    </source>
</evidence>
<comment type="caution">
    <text evidence="7">The sequence shown here is derived from an EMBL/GenBank/DDBJ whole genome shotgun (WGS) entry which is preliminary data.</text>
</comment>
<dbReference type="InterPro" id="IPR003245">
    <property type="entry name" value="Phytocyanin_dom"/>
</dbReference>
<feature type="signal peptide" evidence="5">
    <location>
        <begin position="1"/>
        <end position="27"/>
    </location>
</feature>
<keyword evidence="8" id="KW-1185">Reference proteome</keyword>
<feature type="domain" description="Phytocyanin" evidence="6">
    <location>
        <begin position="28"/>
        <end position="133"/>
    </location>
</feature>
<evidence type="ECO:0000313" key="8">
    <source>
        <dbReference type="Proteomes" id="UP000436088"/>
    </source>
</evidence>
<evidence type="ECO:0000256" key="4">
    <source>
        <dbReference type="SAM" id="MobiDB-lite"/>
    </source>
</evidence>
<dbReference type="InterPro" id="IPR008972">
    <property type="entry name" value="Cupredoxin"/>
</dbReference>
<dbReference type="EMBL" id="VEPZ02001620">
    <property type="protein sequence ID" value="KAE8665361.1"/>
    <property type="molecule type" value="Genomic_DNA"/>
</dbReference>
<keyword evidence="3" id="KW-0325">Glycoprotein</keyword>
<dbReference type="GO" id="GO:0005886">
    <property type="term" value="C:plasma membrane"/>
    <property type="evidence" value="ECO:0007669"/>
    <property type="project" value="TreeGrafter"/>
</dbReference>
<dbReference type="PROSITE" id="PS51485">
    <property type="entry name" value="PHYTOCYANIN"/>
    <property type="match status" value="1"/>
</dbReference>
<accession>A0A6A2WVT6</accession>
<dbReference type="Gene3D" id="2.60.40.420">
    <property type="entry name" value="Cupredoxins - blue copper proteins"/>
    <property type="match status" value="1"/>
</dbReference>
<dbReference type="OrthoDB" id="5421909at2759"/>
<dbReference type="InterPro" id="IPR039391">
    <property type="entry name" value="Phytocyanin-like"/>
</dbReference>
<evidence type="ECO:0000259" key="6">
    <source>
        <dbReference type="PROSITE" id="PS51485"/>
    </source>
</evidence>
<feature type="compositionally biased region" description="Low complexity" evidence="4">
    <location>
        <begin position="133"/>
        <end position="152"/>
    </location>
</feature>
<evidence type="ECO:0000256" key="3">
    <source>
        <dbReference type="ARBA" id="ARBA00023180"/>
    </source>
</evidence>
<proteinExistence type="predicted"/>
<keyword evidence="2" id="KW-0186">Copper</keyword>
<keyword evidence="1" id="KW-0479">Metal-binding</keyword>
<organism evidence="7 8">
    <name type="scientific">Hibiscus syriacus</name>
    <name type="common">Rose of Sharon</name>
    <dbReference type="NCBI Taxonomy" id="106335"/>
    <lineage>
        <taxon>Eukaryota</taxon>
        <taxon>Viridiplantae</taxon>
        <taxon>Streptophyta</taxon>
        <taxon>Embryophyta</taxon>
        <taxon>Tracheophyta</taxon>
        <taxon>Spermatophyta</taxon>
        <taxon>Magnoliopsida</taxon>
        <taxon>eudicotyledons</taxon>
        <taxon>Gunneridae</taxon>
        <taxon>Pentapetalae</taxon>
        <taxon>rosids</taxon>
        <taxon>malvids</taxon>
        <taxon>Malvales</taxon>
        <taxon>Malvaceae</taxon>
        <taxon>Malvoideae</taxon>
        <taxon>Hibiscus</taxon>
    </lineage>
</organism>
<keyword evidence="5" id="KW-0732">Signal</keyword>
<gene>
    <name evidence="7" type="ORF">F3Y22_tig00112632pilonHSYRG00069</name>
</gene>
<dbReference type="FunFam" id="2.60.40.420:FF:000003">
    <property type="entry name" value="Blue copper"/>
    <property type="match status" value="1"/>
</dbReference>
<dbReference type="GO" id="GO:0046872">
    <property type="term" value="F:metal ion binding"/>
    <property type="evidence" value="ECO:0007669"/>
    <property type="project" value="UniProtKB-KW"/>
</dbReference>
<sequence>MEMKSMSTAAVLVAVVLASTVLQSTDAANYTVGDTTGWRVPPSGGNSDFYDEWADNKNFFVGDILEFNFTTNIHNVAEVTEAAYDRCNGTNPISIHSTGPASITLNRTGEYHFICTVLGHCTGGQKLSVDVQSGPGTNSTPGSTPNGGSSSSASSPVAAVSVAITSVALVLLC</sequence>
<dbReference type="GO" id="GO:0009055">
    <property type="term" value="F:electron transfer activity"/>
    <property type="evidence" value="ECO:0007669"/>
    <property type="project" value="InterPro"/>
</dbReference>
<feature type="chain" id="PRO_5025609283" evidence="5">
    <location>
        <begin position="28"/>
        <end position="173"/>
    </location>
</feature>